<proteinExistence type="predicted"/>
<comment type="caution">
    <text evidence="1">The sequence shown here is derived from an EMBL/GenBank/DDBJ whole genome shotgun (WGS) entry which is preliminary data.</text>
</comment>
<dbReference type="InterPro" id="IPR038231">
    <property type="entry name" value="MepB-like_sf"/>
</dbReference>
<dbReference type="InterPro" id="IPR011235">
    <property type="entry name" value="MepB-like"/>
</dbReference>
<dbReference type="Pfam" id="PF08877">
    <property type="entry name" value="MepB-like"/>
    <property type="match status" value="1"/>
</dbReference>
<dbReference type="Gene3D" id="3.40.1350.140">
    <property type="entry name" value="MepB-like"/>
    <property type="match status" value="1"/>
</dbReference>
<evidence type="ECO:0000313" key="2">
    <source>
        <dbReference type="Proteomes" id="UP000521748"/>
    </source>
</evidence>
<gene>
    <name evidence="1" type="ORF">FHU41_001218</name>
</gene>
<name>A0A7Y9LSX9_9MICC</name>
<sequence>MKNLNPVTTHLALHPELEFCSREVFLPLGLDCSEVVPDPEAREYAGHTLRLGTKQVVFRVAKTTPTKAGQFVTLWQRSVNGPIRPFGEAGRYGLFLVAARHDERRGLFIFSAEALEGAGVLSVAGREGKRAFRLYSPWDTDLNRQAQRTQRWQAEHYLDLPLGEADLASTGRARTLFSAVR</sequence>
<evidence type="ECO:0008006" key="3">
    <source>
        <dbReference type="Google" id="ProtNLM"/>
    </source>
</evidence>
<accession>A0A7Y9LSX9</accession>
<dbReference type="EMBL" id="JACBYQ010000001">
    <property type="protein sequence ID" value="NYE94997.1"/>
    <property type="molecule type" value="Genomic_DNA"/>
</dbReference>
<organism evidence="1 2">
    <name type="scientific">Psychromicrobium silvestre</name>
    <dbReference type="NCBI Taxonomy" id="1645614"/>
    <lineage>
        <taxon>Bacteria</taxon>
        <taxon>Bacillati</taxon>
        <taxon>Actinomycetota</taxon>
        <taxon>Actinomycetes</taxon>
        <taxon>Micrococcales</taxon>
        <taxon>Micrococcaceae</taxon>
        <taxon>Psychromicrobium</taxon>
    </lineage>
</organism>
<protein>
    <recommendedName>
        <fullName evidence="3">MepB protein</fullName>
    </recommendedName>
</protein>
<dbReference type="AlphaFoldDB" id="A0A7Y9LSX9"/>
<dbReference type="RefSeq" id="WP_179388697.1">
    <property type="nucleotide sequence ID" value="NZ_JACBYQ010000001.1"/>
</dbReference>
<keyword evidence="2" id="KW-1185">Reference proteome</keyword>
<dbReference type="Proteomes" id="UP000521748">
    <property type="component" value="Unassembled WGS sequence"/>
</dbReference>
<evidence type="ECO:0000313" key="1">
    <source>
        <dbReference type="EMBL" id="NYE94997.1"/>
    </source>
</evidence>
<reference evidence="1 2" key="1">
    <citation type="submission" date="2020-07" db="EMBL/GenBank/DDBJ databases">
        <title>Sequencing the genomes of 1000 actinobacteria strains.</title>
        <authorList>
            <person name="Klenk H.-P."/>
        </authorList>
    </citation>
    <scope>NUCLEOTIDE SEQUENCE [LARGE SCALE GENOMIC DNA]</scope>
    <source>
        <strain evidence="1 2">DSM 102047</strain>
    </source>
</reference>